<dbReference type="AlphaFoldDB" id="A0A2P8HW59"/>
<dbReference type="InterPro" id="IPR036890">
    <property type="entry name" value="HATPase_C_sf"/>
</dbReference>
<dbReference type="PROSITE" id="PS50109">
    <property type="entry name" value="HIS_KIN"/>
    <property type="match status" value="1"/>
</dbReference>
<dbReference type="PROSITE" id="PS50885">
    <property type="entry name" value="HAMP"/>
    <property type="match status" value="1"/>
</dbReference>
<dbReference type="SUPFAM" id="SSF47384">
    <property type="entry name" value="Homodimeric domain of signal transducing histidine kinase"/>
    <property type="match status" value="1"/>
</dbReference>
<dbReference type="Gene3D" id="1.10.287.130">
    <property type="match status" value="1"/>
</dbReference>
<keyword evidence="6" id="KW-0597">Phosphoprotein</keyword>
<dbReference type="EMBL" id="PYAV01000003">
    <property type="protein sequence ID" value="PSL50446.1"/>
    <property type="molecule type" value="Genomic_DNA"/>
</dbReference>
<dbReference type="Pfam" id="PF00512">
    <property type="entry name" value="HisKA"/>
    <property type="match status" value="1"/>
</dbReference>
<evidence type="ECO:0000256" key="5">
    <source>
        <dbReference type="ARBA" id="ARBA00022475"/>
    </source>
</evidence>
<dbReference type="SUPFAM" id="SSF55785">
    <property type="entry name" value="PYP-like sensor domain (PAS domain)"/>
    <property type="match status" value="1"/>
</dbReference>
<evidence type="ECO:0000256" key="15">
    <source>
        <dbReference type="SAM" id="Phobius"/>
    </source>
</evidence>
<dbReference type="SMART" id="SM00388">
    <property type="entry name" value="HisKA"/>
    <property type="match status" value="1"/>
</dbReference>
<dbReference type="Proteomes" id="UP000242310">
    <property type="component" value="Unassembled WGS sequence"/>
</dbReference>
<dbReference type="OrthoDB" id="9813151at2"/>
<dbReference type="Pfam" id="PF02518">
    <property type="entry name" value="HATPase_c"/>
    <property type="match status" value="1"/>
</dbReference>
<dbReference type="GO" id="GO:0000155">
    <property type="term" value="F:phosphorelay sensor kinase activity"/>
    <property type="evidence" value="ECO:0007669"/>
    <property type="project" value="InterPro"/>
</dbReference>
<dbReference type="CDD" id="cd00082">
    <property type="entry name" value="HisKA"/>
    <property type="match status" value="1"/>
</dbReference>
<evidence type="ECO:0000256" key="3">
    <source>
        <dbReference type="ARBA" id="ARBA00004651"/>
    </source>
</evidence>
<dbReference type="InterPro" id="IPR035965">
    <property type="entry name" value="PAS-like_dom_sf"/>
</dbReference>
<sequence length="600" mass="67472">MFRFFRSVVGKLWMTILLLVSVVLVIVAVLLVQFFERFHITEAEEELTNHAELIVSVLEGYDHNAQGLATIQHIAASFDMKVVVFEEGEVFWESGTMDRSGVRLSTDTFTTEEDLAPVFAGESHAISRVSDEGANERDVLIVGANVDTASDVYGPVFVYQSLAHLEDTRSETKQIILLSAGIAIVLTTFFAFFLSTRITAPLRQMRQVTFEVAEGKFDTKVPILTRDEIGQLANAFNRMRRELNRHINMLNHEKEQLSRILSSMADGVITLDRKGSIVVTNPPADRFIEAYGFENGETESSEIPKDVRRLFQKVVAQEKEQALEFDVQGRSYAIVMTPLYDKDFVRGVVAVIRDMTEERQHDKLRKDFIANVSHELRTPISMLQGYSEAIIDDMAASEEERKELGRIIYDESQRMGRLVNELLDLARMEAGHNELNIEEIEVVPFLSRMERKFSNLAKEEGIHLTHEHDPEAPVMTADADRLEQVMTNLISNAFRHTAAGGSVNVKSEAVQEGVRLEVTDTGDGIPEEDLPFVFERFYKADKARTRGRSGTGLGLAIAKNIVEHHFGEITVHSKVGEGTTFRIQLPLAQAQHSLESEDEG</sequence>
<comment type="subcellular location">
    <subcellularLocation>
        <location evidence="3">Cell membrane</location>
        <topology evidence="3">Multi-pass membrane protein</topology>
    </subcellularLocation>
    <subcellularLocation>
        <location evidence="2">Membrane raft</location>
        <topology evidence="2">Multi-pass membrane protein</topology>
    </subcellularLocation>
</comment>
<dbReference type="InterPro" id="IPR036097">
    <property type="entry name" value="HisK_dim/P_sf"/>
</dbReference>
<dbReference type="FunFam" id="1.10.287.130:FF:000001">
    <property type="entry name" value="Two-component sensor histidine kinase"/>
    <property type="match status" value="1"/>
</dbReference>
<keyword evidence="12 15" id="KW-1133">Transmembrane helix</keyword>
<dbReference type="InterPro" id="IPR004358">
    <property type="entry name" value="Sig_transdc_His_kin-like_C"/>
</dbReference>
<dbReference type="GO" id="GO:0000156">
    <property type="term" value="F:phosphorelay response regulator activity"/>
    <property type="evidence" value="ECO:0007669"/>
    <property type="project" value="TreeGrafter"/>
</dbReference>
<dbReference type="Gene3D" id="3.30.565.10">
    <property type="entry name" value="Histidine kinase-like ATPase, C-terminal domain"/>
    <property type="match status" value="1"/>
</dbReference>
<name>A0A2P8HW59_9BACI</name>
<keyword evidence="13" id="KW-0902">Two-component regulatory system</keyword>
<dbReference type="GO" id="GO:0005886">
    <property type="term" value="C:plasma membrane"/>
    <property type="evidence" value="ECO:0007669"/>
    <property type="project" value="UniProtKB-SubCell"/>
</dbReference>
<dbReference type="SMART" id="SM00304">
    <property type="entry name" value="HAMP"/>
    <property type="match status" value="1"/>
</dbReference>
<evidence type="ECO:0000256" key="2">
    <source>
        <dbReference type="ARBA" id="ARBA00004314"/>
    </source>
</evidence>
<dbReference type="GO" id="GO:0045121">
    <property type="term" value="C:membrane raft"/>
    <property type="evidence" value="ECO:0007669"/>
    <property type="project" value="UniProtKB-SubCell"/>
</dbReference>
<dbReference type="Pfam" id="PF00672">
    <property type="entry name" value="HAMP"/>
    <property type="match status" value="1"/>
</dbReference>
<dbReference type="SUPFAM" id="SSF55874">
    <property type="entry name" value="ATPase domain of HSP90 chaperone/DNA topoisomerase II/histidine kinase"/>
    <property type="match status" value="1"/>
</dbReference>
<feature type="transmembrane region" description="Helical" evidence="15">
    <location>
        <begin position="12"/>
        <end position="32"/>
    </location>
</feature>
<dbReference type="PANTHER" id="PTHR42878:SF3">
    <property type="entry name" value="HISTIDINE PROTEIN KINASE SAES"/>
    <property type="match status" value="1"/>
</dbReference>
<reference evidence="18 19" key="1">
    <citation type="submission" date="2018-03" db="EMBL/GenBank/DDBJ databases">
        <title>Genomic Encyclopedia of Type Strains, Phase III (KMG-III): the genomes of soil and plant-associated and newly described type strains.</title>
        <authorList>
            <person name="Whitman W."/>
        </authorList>
    </citation>
    <scope>NUCLEOTIDE SEQUENCE [LARGE SCALE GENOMIC DNA]</scope>
    <source>
        <strain evidence="18 19">CGMCC 1.07653</strain>
    </source>
</reference>
<dbReference type="Gene3D" id="3.30.450.20">
    <property type="entry name" value="PAS domain"/>
    <property type="match status" value="1"/>
</dbReference>
<evidence type="ECO:0000256" key="10">
    <source>
        <dbReference type="ARBA" id="ARBA00022777"/>
    </source>
</evidence>
<dbReference type="CDD" id="cd00075">
    <property type="entry name" value="HATPase"/>
    <property type="match status" value="1"/>
</dbReference>
<dbReference type="Gene3D" id="6.10.340.10">
    <property type="match status" value="1"/>
</dbReference>
<comment type="caution">
    <text evidence="18">The sequence shown here is derived from an EMBL/GenBank/DDBJ whole genome shotgun (WGS) entry which is preliminary data.</text>
</comment>
<dbReference type="InterPro" id="IPR050351">
    <property type="entry name" value="BphY/WalK/GraS-like"/>
</dbReference>
<dbReference type="EC" id="2.7.13.3" evidence="4"/>
<proteinExistence type="predicted"/>
<protein>
    <recommendedName>
        <fullName evidence="4">histidine kinase</fullName>
        <ecNumber evidence="4">2.7.13.3</ecNumber>
    </recommendedName>
</protein>
<dbReference type="CDD" id="cd06225">
    <property type="entry name" value="HAMP"/>
    <property type="match status" value="1"/>
</dbReference>
<keyword evidence="14 15" id="KW-0472">Membrane</keyword>
<feature type="transmembrane region" description="Helical" evidence="15">
    <location>
        <begin position="175"/>
        <end position="194"/>
    </location>
</feature>
<evidence type="ECO:0000256" key="4">
    <source>
        <dbReference type="ARBA" id="ARBA00012438"/>
    </source>
</evidence>
<gene>
    <name evidence="18" type="ORF">B0H94_10357</name>
</gene>
<dbReference type="InterPro" id="IPR041328">
    <property type="entry name" value="HisK_sensor"/>
</dbReference>
<keyword evidence="7" id="KW-0808">Transferase</keyword>
<evidence type="ECO:0000259" key="17">
    <source>
        <dbReference type="PROSITE" id="PS50885"/>
    </source>
</evidence>
<dbReference type="InterPro" id="IPR003660">
    <property type="entry name" value="HAMP_dom"/>
</dbReference>
<dbReference type="SMART" id="SM00387">
    <property type="entry name" value="HATPase_c"/>
    <property type="match status" value="1"/>
</dbReference>
<comment type="catalytic activity">
    <reaction evidence="1">
        <text>ATP + protein L-histidine = ADP + protein N-phospho-L-histidine.</text>
        <dbReference type="EC" id="2.7.13.3"/>
    </reaction>
</comment>
<keyword evidence="9" id="KW-0547">Nucleotide-binding</keyword>
<dbReference type="InterPro" id="IPR005467">
    <property type="entry name" value="His_kinase_dom"/>
</dbReference>
<keyword evidence="8 15" id="KW-0812">Transmembrane</keyword>
<evidence type="ECO:0000256" key="7">
    <source>
        <dbReference type="ARBA" id="ARBA00022679"/>
    </source>
</evidence>
<accession>A0A2P8HW59</accession>
<keyword evidence="11" id="KW-0067">ATP-binding</keyword>
<dbReference type="SUPFAM" id="SSF158472">
    <property type="entry name" value="HAMP domain-like"/>
    <property type="match status" value="1"/>
</dbReference>
<dbReference type="PANTHER" id="PTHR42878">
    <property type="entry name" value="TWO-COMPONENT HISTIDINE KINASE"/>
    <property type="match status" value="1"/>
</dbReference>
<evidence type="ECO:0000256" key="13">
    <source>
        <dbReference type="ARBA" id="ARBA00023012"/>
    </source>
</evidence>
<evidence type="ECO:0000259" key="16">
    <source>
        <dbReference type="PROSITE" id="PS50109"/>
    </source>
</evidence>
<feature type="domain" description="HAMP" evidence="17">
    <location>
        <begin position="196"/>
        <end position="248"/>
    </location>
</feature>
<evidence type="ECO:0000256" key="11">
    <source>
        <dbReference type="ARBA" id="ARBA00022840"/>
    </source>
</evidence>
<evidence type="ECO:0000313" key="18">
    <source>
        <dbReference type="EMBL" id="PSL50446.1"/>
    </source>
</evidence>
<keyword evidence="5" id="KW-1003">Cell membrane</keyword>
<evidence type="ECO:0000256" key="14">
    <source>
        <dbReference type="ARBA" id="ARBA00023136"/>
    </source>
</evidence>
<evidence type="ECO:0000256" key="1">
    <source>
        <dbReference type="ARBA" id="ARBA00000085"/>
    </source>
</evidence>
<evidence type="ECO:0000313" key="19">
    <source>
        <dbReference type="Proteomes" id="UP000242310"/>
    </source>
</evidence>
<dbReference type="GO" id="GO:0030295">
    <property type="term" value="F:protein kinase activator activity"/>
    <property type="evidence" value="ECO:0007669"/>
    <property type="project" value="TreeGrafter"/>
</dbReference>
<evidence type="ECO:0000256" key="9">
    <source>
        <dbReference type="ARBA" id="ARBA00022741"/>
    </source>
</evidence>
<keyword evidence="10 18" id="KW-0418">Kinase</keyword>
<organism evidence="18 19">
    <name type="scientific">Salsuginibacillus halophilus</name>
    <dbReference type="NCBI Taxonomy" id="517424"/>
    <lineage>
        <taxon>Bacteria</taxon>
        <taxon>Bacillati</taxon>
        <taxon>Bacillota</taxon>
        <taxon>Bacilli</taxon>
        <taxon>Bacillales</taxon>
        <taxon>Bacillaceae</taxon>
        <taxon>Salsuginibacillus</taxon>
    </lineage>
</organism>
<dbReference type="RefSeq" id="WP_106587778.1">
    <property type="nucleotide sequence ID" value="NZ_PYAV01000003.1"/>
</dbReference>
<dbReference type="InterPro" id="IPR003594">
    <property type="entry name" value="HATPase_dom"/>
</dbReference>
<dbReference type="InterPro" id="IPR003661">
    <property type="entry name" value="HisK_dim/P_dom"/>
</dbReference>
<evidence type="ECO:0000256" key="12">
    <source>
        <dbReference type="ARBA" id="ARBA00022989"/>
    </source>
</evidence>
<feature type="domain" description="Histidine kinase" evidence="16">
    <location>
        <begin position="371"/>
        <end position="589"/>
    </location>
</feature>
<dbReference type="Pfam" id="PF18698">
    <property type="entry name" value="HisK_sensor"/>
    <property type="match status" value="1"/>
</dbReference>
<dbReference type="PRINTS" id="PR00344">
    <property type="entry name" value="BCTRLSENSOR"/>
</dbReference>
<evidence type="ECO:0000256" key="6">
    <source>
        <dbReference type="ARBA" id="ARBA00022553"/>
    </source>
</evidence>
<dbReference type="FunFam" id="3.30.565.10:FF:000023">
    <property type="entry name" value="PAS domain-containing sensor histidine kinase"/>
    <property type="match status" value="1"/>
</dbReference>
<dbReference type="GO" id="GO:0005524">
    <property type="term" value="F:ATP binding"/>
    <property type="evidence" value="ECO:0007669"/>
    <property type="project" value="UniProtKB-KW"/>
</dbReference>
<keyword evidence="19" id="KW-1185">Reference proteome</keyword>
<evidence type="ECO:0000256" key="8">
    <source>
        <dbReference type="ARBA" id="ARBA00022692"/>
    </source>
</evidence>
<dbReference type="GO" id="GO:0007234">
    <property type="term" value="P:osmosensory signaling via phosphorelay pathway"/>
    <property type="evidence" value="ECO:0007669"/>
    <property type="project" value="TreeGrafter"/>
</dbReference>